<name>A0A3L8DYN6_OOCBI</name>
<accession>A0A3L8DYN6</accession>
<comment type="similarity">
    <text evidence="2">Belongs to the Tim17/Tim22/Tim23 family.</text>
</comment>
<sequence length="286" mass="31797">MLTISDSLSLRDCNIFLGVKMFRLTRFAIRPILCSFPIIGGKGDNPYDRPKNVINTTEKPLNDELGWDRVKKIFRRDEYGTLTKELQSIVSVTLSGSVCGMIIGGLRTTQRTVDNFIASNEATRFDNHLHAKNSLHQKVLENFISKGGGLGIKLGFFCFMFSFITTCTTAYRGKLSIENYILGASVTGLLFRVNMGIRGALVGATLGGTLGAVCGIVSMLILSLSGVSIDEVLEAQRQWIVSRKQIGEENMKRGMAQEKPEIQQMMEETQKLRILQKMQNVEDSKT</sequence>
<dbReference type="PANTHER" id="PTHR13002:SF1">
    <property type="entry name" value="COMPLEX I ASSEMBLY FACTOR TIMMDC1, MITOCHONDRIAL"/>
    <property type="match status" value="1"/>
</dbReference>
<evidence type="ECO:0000256" key="6">
    <source>
        <dbReference type="ARBA" id="ARBA00040778"/>
    </source>
</evidence>
<gene>
    <name evidence="9" type="ORF">DMN91_001558</name>
</gene>
<dbReference type="Pfam" id="PF02466">
    <property type="entry name" value="Tim17"/>
    <property type="match status" value="1"/>
</dbReference>
<protein>
    <recommendedName>
        <fullName evidence="6">Complex I assembly factor TIMMDC1, mitochondrial</fullName>
    </recommendedName>
    <alternativeName>
        <fullName evidence="7">Translocase of inner mitochondrial membrane domain-containing protein 1</fullName>
    </alternativeName>
</protein>
<dbReference type="EMBL" id="QOIP01000002">
    <property type="protein sequence ID" value="RLU25402.1"/>
    <property type="molecule type" value="Genomic_DNA"/>
</dbReference>
<dbReference type="InterPro" id="IPR055299">
    <property type="entry name" value="TIMMDC1"/>
</dbReference>
<evidence type="ECO:0000256" key="8">
    <source>
        <dbReference type="SAM" id="Phobius"/>
    </source>
</evidence>
<evidence type="ECO:0000256" key="1">
    <source>
        <dbReference type="ARBA" id="ARBA00004141"/>
    </source>
</evidence>
<evidence type="ECO:0000313" key="10">
    <source>
        <dbReference type="Proteomes" id="UP000279307"/>
    </source>
</evidence>
<feature type="transmembrane region" description="Helical" evidence="8">
    <location>
        <begin position="150"/>
        <end position="171"/>
    </location>
</feature>
<evidence type="ECO:0000256" key="7">
    <source>
        <dbReference type="ARBA" id="ARBA00041344"/>
    </source>
</evidence>
<evidence type="ECO:0000313" key="9">
    <source>
        <dbReference type="EMBL" id="RLU25402.1"/>
    </source>
</evidence>
<keyword evidence="5 8" id="KW-0472">Membrane</keyword>
<evidence type="ECO:0000256" key="4">
    <source>
        <dbReference type="ARBA" id="ARBA00022989"/>
    </source>
</evidence>
<reference evidence="9 10" key="1">
    <citation type="journal article" date="2018" name="Genome Res.">
        <title>The genomic architecture and molecular evolution of ant odorant receptors.</title>
        <authorList>
            <person name="McKenzie S.K."/>
            <person name="Kronauer D.J.C."/>
        </authorList>
    </citation>
    <scope>NUCLEOTIDE SEQUENCE [LARGE SCALE GENOMIC DNA]</scope>
    <source>
        <strain evidence="9">Clonal line C1</strain>
    </source>
</reference>
<keyword evidence="3 8" id="KW-0812">Transmembrane</keyword>
<comment type="caution">
    <text evidence="9">The sequence shown here is derived from an EMBL/GenBank/DDBJ whole genome shotgun (WGS) entry which is preliminary data.</text>
</comment>
<comment type="subcellular location">
    <subcellularLocation>
        <location evidence="1">Membrane</location>
        <topology evidence="1">Multi-pass membrane protein</topology>
    </subcellularLocation>
</comment>
<evidence type="ECO:0000256" key="2">
    <source>
        <dbReference type="ARBA" id="ARBA00008444"/>
    </source>
</evidence>
<dbReference type="AlphaFoldDB" id="A0A3L8DYN6"/>
<evidence type="ECO:0000256" key="5">
    <source>
        <dbReference type="ARBA" id="ARBA00023136"/>
    </source>
</evidence>
<dbReference type="OrthoDB" id="5826189at2759"/>
<proteinExistence type="inferred from homology"/>
<dbReference type="PANTHER" id="PTHR13002">
    <property type="entry name" value="C3ORF1 PROTEIN-RELATED"/>
    <property type="match status" value="1"/>
</dbReference>
<dbReference type="GO" id="GO:0032981">
    <property type="term" value="P:mitochondrial respiratory chain complex I assembly"/>
    <property type="evidence" value="ECO:0007669"/>
    <property type="project" value="InterPro"/>
</dbReference>
<dbReference type="Proteomes" id="UP000279307">
    <property type="component" value="Chromosome 2"/>
</dbReference>
<evidence type="ECO:0000256" key="3">
    <source>
        <dbReference type="ARBA" id="ARBA00022692"/>
    </source>
</evidence>
<dbReference type="GO" id="GO:0005739">
    <property type="term" value="C:mitochondrion"/>
    <property type="evidence" value="ECO:0007669"/>
    <property type="project" value="TreeGrafter"/>
</dbReference>
<feature type="transmembrane region" description="Helical" evidence="8">
    <location>
        <begin position="200"/>
        <end position="222"/>
    </location>
</feature>
<keyword evidence="4 8" id="KW-1133">Transmembrane helix</keyword>
<dbReference type="GO" id="GO:0016020">
    <property type="term" value="C:membrane"/>
    <property type="evidence" value="ECO:0007669"/>
    <property type="project" value="UniProtKB-SubCell"/>
</dbReference>
<organism evidence="9 10">
    <name type="scientific">Ooceraea biroi</name>
    <name type="common">Clonal raider ant</name>
    <name type="synonym">Cerapachys biroi</name>
    <dbReference type="NCBI Taxonomy" id="2015173"/>
    <lineage>
        <taxon>Eukaryota</taxon>
        <taxon>Metazoa</taxon>
        <taxon>Ecdysozoa</taxon>
        <taxon>Arthropoda</taxon>
        <taxon>Hexapoda</taxon>
        <taxon>Insecta</taxon>
        <taxon>Pterygota</taxon>
        <taxon>Neoptera</taxon>
        <taxon>Endopterygota</taxon>
        <taxon>Hymenoptera</taxon>
        <taxon>Apocrita</taxon>
        <taxon>Aculeata</taxon>
        <taxon>Formicoidea</taxon>
        <taxon>Formicidae</taxon>
        <taxon>Dorylinae</taxon>
        <taxon>Ooceraea</taxon>
    </lineage>
</organism>